<dbReference type="EMBL" id="LT552359">
    <property type="protein sequence ID" value="SAL98867.1"/>
    <property type="molecule type" value="Genomic_DNA"/>
</dbReference>
<proteinExistence type="predicted"/>
<gene>
    <name evidence="3" type="primary">ABSGL_04432.1 scaffold 5409</name>
</gene>
<dbReference type="PROSITE" id="PS50918">
    <property type="entry name" value="WWE"/>
    <property type="match status" value="1"/>
</dbReference>
<reference evidence="3" key="1">
    <citation type="submission" date="2016-04" db="EMBL/GenBank/DDBJ databases">
        <authorList>
            <person name="Evans L.H."/>
            <person name="Alamgir A."/>
            <person name="Owens N."/>
            <person name="Weber N.D."/>
            <person name="Virtaneva K."/>
            <person name="Barbian K."/>
            <person name="Babar A."/>
            <person name="Rosenke K."/>
        </authorList>
    </citation>
    <scope>NUCLEOTIDE SEQUENCE [LARGE SCALE GENOMIC DNA]</scope>
    <source>
        <strain evidence="3">CBS 101.48</strain>
    </source>
</reference>
<feature type="domain" description="WWE" evidence="2">
    <location>
        <begin position="76"/>
        <end position="159"/>
    </location>
</feature>
<dbReference type="InParanoid" id="A0A168MN83"/>
<feature type="region of interest" description="Disordered" evidence="1">
    <location>
        <begin position="17"/>
        <end position="67"/>
    </location>
</feature>
<evidence type="ECO:0000259" key="2">
    <source>
        <dbReference type="PROSITE" id="PS50918"/>
    </source>
</evidence>
<evidence type="ECO:0000313" key="4">
    <source>
        <dbReference type="Proteomes" id="UP000078561"/>
    </source>
</evidence>
<dbReference type="OrthoDB" id="2284884at2759"/>
<dbReference type="AlphaFoldDB" id="A0A168MN83"/>
<dbReference type="InterPro" id="IPR004170">
    <property type="entry name" value="WWE_dom"/>
</dbReference>
<evidence type="ECO:0000256" key="1">
    <source>
        <dbReference type="SAM" id="MobiDB-lite"/>
    </source>
</evidence>
<accession>A0A168MN83</accession>
<sequence length="324" mass="36968">MRFFFFKFMSTKASKKSKAYDGGEKSKGKRNTVPGDFKLRCSVNHHPMDDDRTMAHSPSHSISSASTQSSLHTLHQHEARGIFRTLEPVWSYLPDRQDQWSLLAPDNQRELENAYNANKAKCTLSLSMKNAPATAIAHFTSPLALPVTSSSKKKRPVTQYFTPPMFPQQMKSSPDLTVRPHNHHHNSAPPMPSASAHLLELHMHQNLRRALVPYWWFEQDNDQGGKGMCRFDDKNQVRLEALSEGRSTLTLTDAAFPAPFQVILEHANRSLKEECCGFMYLNPTIQLHYPSPSPKDTLHHPVIMEDDQEDDFFHDAFLNRRCSI</sequence>
<name>A0A168MN83_ABSGL</name>
<dbReference type="Proteomes" id="UP000078561">
    <property type="component" value="Unassembled WGS sequence"/>
</dbReference>
<feature type="compositionally biased region" description="Low complexity" evidence="1">
    <location>
        <begin position="55"/>
        <end position="67"/>
    </location>
</feature>
<organism evidence="3">
    <name type="scientific">Absidia glauca</name>
    <name type="common">Pin mould</name>
    <dbReference type="NCBI Taxonomy" id="4829"/>
    <lineage>
        <taxon>Eukaryota</taxon>
        <taxon>Fungi</taxon>
        <taxon>Fungi incertae sedis</taxon>
        <taxon>Mucoromycota</taxon>
        <taxon>Mucoromycotina</taxon>
        <taxon>Mucoromycetes</taxon>
        <taxon>Mucorales</taxon>
        <taxon>Cunninghamellaceae</taxon>
        <taxon>Absidia</taxon>
    </lineage>
</organism>
<keyword evidence="4" id="KW-1185">Reference proteome</keyword>
<protein>
    <recommendedName>
        <fullName evidence="2">WWE domain-containing protein</fullName>
    </recommendedName>
</protein>
<evidence type="ECO:0000313" key="3">
    <source>
        <dbReference type="EMBL" id="SAL98867.1"/>
    </source>
</evidence>